<dbReference type="SUPFAM" id="SSF56112">
    <property type="entry name" value="Protein kinase-like (PK-like)"/>
    <property type="match status" value="1"/>
</dbReference>
<keyword evidence="2" id="KW-0067">ATP-binding</keyword>
<dbReference type="GO" id="GO:0007166">
    <property type="term" value="P:cell surface receptor signaling pathway"/>
    <property type="evidence" value="ECO:0007669"/>
    <property type="project" value="InterPro"/>
</dbReference>
<evidence type="ECO:0000256" key="3">
    <source>
        <dbReference type="SAM" id="MobiDB-lite"/>
    </source>
</evidence>
<dbReference type="GO" id="GO:0005524">
    <property type="term" value="F:ATP binding"/>
    <property type="evidence" value="ECO:0007669"/>
    <property type="project" value="UniProtKB-KW"/>
</dbReference>
<dbReference type="InterPro" id="IPR011009">
    <property type="entry name" value="Kinase-like_dom_sf"/>
</dbReference>
<dbReference type="InterPro" id="IPR045274">
    <property type="entry name" value="WAK-like"/>
</dbReference>
<dbReference type="Gene3D" id="3.30.200.20">
    <property type="entry name" value="Phosphorylase Kinase, domain 1"/>
    <property type="match status" value="1"/>
</dbReference>
<dbReference type="Gene3D" id="1.10.510.10">
    <property type="entry name" value="Transferase(Phosphotransferase) domain 1"/>
    <property type="match status" value="1"/>
</dbReference>
<keyword evidence="5" id="KW-0808">Transferase</keyword>
<dbReference type="PANTHER" id="PTHR27005:SF466">
    <property type="entry name" value="NON-FUNCTIONAL PSEUDOKINASE ZED1-LIKE"/>
    <property type="match status" value="1"/>
</dbReference>
<dbReference type="PROSITE" id="PS50011">
    <property type="entry name" value="PROTEIN_KINASE_DOM"/>
    <property type="match status" value="1"/>
</dbReference>
<keyword evidence="5" id="KW-0418">Kinase</keyword>
<evidence type="ECO:0000259" key="4">
    <source>
        <dbReference type="PROSITE" id="PS50011"/>
    </source>
</evidence>
<name>A0AAV9ALG7_ACOGR</name>
<dbReference type="InterPro" id="IPR001245">
    <property type="entry name" value="Ser-Thr/Tyr_kinase_cat_dom"/>
</dbReference>
<protein>
    <submittedName>
        <fullName evidence="5">Wall-associated receptor kinase-like 2</fullName>
    </submittedName>
</protein>
<gene>
    <name evidence="5" type="ORF">QJS04_geneDACA017905</name>
</gene>
<evidence type="ECO:0000313" key="5">
    <source>
        <dbReference type="EMBL" id="KAK1264835.1"/>
    </source>
</evidence>
<reference evidence="5" key="2">
    <citation type="submission" date="2023-06" db="EMBL/GenBank/DDBJ databases">
        <authorList>
            <person name="Ma L."/>
            <person name="Liu K.-W."/>
            <person name="Li Z."/>
            <person name="Hsiao Y.-Y."/>
            <person name="Qi Y."/>
            <person name="Fu T."/>
            <person name="Tang G."/>
            <person name="Zhang D."/>
            <person name="Sun W.-H."/>
            <person name="Liu D.-K."/>
            <person name="Li Y."/>
            <person name="Chen G.-Z."/>
            <person name="Liu X.-D."/>
            <person name="Liao X.-Y."/>
            <person name="Jiang Y.-T."/>
            <person name="Yu X."/>
            <person name="Hao Y."/>
            <person name="Huang J."/>
            <person name="Zhao X.-W."/>
            <person name="Ke S."/>
            <person name="Chen Y.-Y."/>
            <person name="Wu W.-L."/>
            <person name="Hsu J.-L."/>
            <person name="Lin Y.-F."/>
            <person name="Huang M.-D."/>
            <person name="Li C.-Y."/>
            <person name="Huang L."/>
            <person name="Wang Z.-W."/>
            <person name="Zhao X."/>
            <person name="Zhong W.-Y."/>
            <person name="Peng D.-H."/>
            <person name="Ahmad S."/>
            <person name="Lan S."/>
            <person name="Zhang J.-S."/>
            <person name="Tsai W.-C."/>
            <person name="Van De Peer Y."/>
            <person name="Liu Z.-J."/>
        </authorList>
    </citation>
    <scope>NUCLEOTIDE SEQUENCE</scope>
    <source>
        <strain evidence="5">SCP</strain>
        <tissue evidence="5">Leaves</tissue>
    </source>
</reference>
<dbReference type="InterPro" id="IPR000719">
    <property type="entry name" value="Prot_kinase_dom"/>
</dbReference>
<evidence type="ECO:0000256" key="2">
    <source>
        <dbReference type="ARBA" id="ARBA00022840"/>
    </source>
</evidence>
<keyword evidence="6" id="KW-1185">Reference proteome</keyword>
<dbReference type="PANTHER" id="PTHR27005">
    <property type="entry name" value="WALL-ASSOCIATED RECEPTOR KINASE-LIKE 21"/>
    <property type="match status" value="1"/>
</dbReference>
<sequence>MEHRRRSSPVGIVGAESMSRRRSSDRNVVDQDGFLRIVGRLKGCFGLGRREPETLRLKDRFFMENGSHLLEELICSCQARTNPIRMFSSGELEKATNNYDNGNIIGKGISFVYRGTLDNRAVAVKKFDISPSMVLKVSDAIYEMFITEIVCLSQINHKNVVKLLGCGLESRYPVLVYEFIPNGTLEGRIYEEDPSRQMSWKDRLRNAREIADALAYLHTGLPRPIVHTGLHTSRILIDEFHSAKIGTFGFSVLIPSDETQAVRKLSGYTSTGEPRDLYGYSEKDDVHDFGVVLIELLTGKQGMVLPFISSLKNNDLDLILEARLLEEGKIKQLMECAVLASRCVLHDDEGRPTMKEVAQELRKMSKRLE</sequence>
<evidence type="ECO:0000256" key="1">
    <source>
        <dbReference type="ARBA" id="ARBA00022741"/>
    </source>
</evidence>
<organism evidence="5 6">
    <name type="scientific">Acorus gramineus</name>
    <name type="common">Dwarf sweet flag</name>
    <dbReference type="NCBI Taxonomy" id="55184"/>
    <lineage>
        <taxon>Eukaryota</taxon>
        <taxon>Viridiplantae</taxon>
        <taxon>Streptophyta</taxon>
        <taxon>Embryophyta</taxon>
        <taxon>Tracheophyta</taxon>
        <taxon>Spermatophyta</taxon>
        <taxon>Magnoliopsida</taxon>
        <taxon>Liliopsida</taxon>
        <taxon>Acoraceae</taxon>
        <taxon>Acorus</taxon>
    </lineage>
</organism>
<feature type="domain" description="Protein kinase" evidence="4">
    <location>
        <begin position="99"/>
        <end position="368"/>
    </location>
</feature>
<dbReference type="GO" id="GO:0005886">
    <property type="term" value="C:plasma membrane"/>
    <property type="evidence" value="ECO:0007669"/>
    <property type="project" value="TreeGrafter"/>
</dbReference>
<keyword evidence="1" id="KW-0547">Nucleotide-binding</keyword>
<keyword evidence="5" id="KW-0675">Receptor</keyword>
<evidence type="ECO:0000313" key="6">
    <source>
        <dbReference type="Proteomes" id="UP001179952"/>
    </source>
</evidence>
<proteinExistence type="predicted"/>
<dbReference type="Proteomes" id="UP001179952">
    <property type="component" value="Unassembled WGS sequence"/>
</dbReference>
<accession>A0AAV9ALG7</accession>
<reference evidence="5" key="1">
    <citation type="journal article" date="2023" name="Nat. Commun.">
        <title>Diploid and tetraploid genomes of Acorus and the evolution of monocots.</title>
        <authorList>
            <person name="Ma L."/>
            <person name="Liu K.W."/>
            <person name="Li Z."/>
            <person name="Hsiao Y.Y."/>
            <person name="Qi Y."/>
            <person name="Fu T."/>
            <person name="Tang G.D."/>
            <person name="Zhang D."/>
            <person name="Sun W.H."/>
            <person name="Liu D.K."/>
            <person name="Li Y."/>
            <person name="Chen G.Z."/>
            <person name="Liu X.D."/>
            <person name="Liao X.Y."/>
            <person name="Jiang Y.T."/>
            <person name="Yu X."/>
            <person name="Hao Y."/>
            <person name="Huang J."/>
            <person name="Zhao X.W."/>
            <person name="Ke S."/>
            <person name="Chen Y.Y."/>
            <person name="Wu W.L."/>
            <person name="Hsu J.L."/>
            <person name="Lin Y.F."/>
            <person name="Huang M.D."/>
            <person name="Li C.Y."/>
            <person name="Huang L."/>
            <person name="Wang Z.W."/>
            <person name="Zhao X."/>
            <person name="Zhong W.Y."/>
            <person name="Peng D.H."/>
            <person name="Ahmad S."/>
            <person name="Lan S."/>
            <person name="Zhang J.S."/>
            <person name="Tsai W.C."/>
            <person name="Van de Peer Y."/>
            <person name="Liu Z.J."/>
        </authorList>
    </citation>
    <scope>NUCLEOTIDE SEQUENCE</scope>
    <source>
        <strain evidence="5">SCP</strain>
    </source>
</reference>
<feature type="region of interest" description="Disordered" evidence="3">
    <location>
        <begin position="1"/>
        <end position="25"/>
    </location>
</feature>
<dbReference type="AlphaFoldDB" id="A0AAV9ALG7"/>
<comment type="caution">
    <text evidence="5">The sequence shown here is derived from an EMBL/GenBank/DDBJ whole genome shotgun (WGS) entry which is preliminary data.</text>
</comment>
<dbReference type="GO" id="GO:0004674">
    <property type="term" value="F:protein serine/threonine kinase activity"/>
    <property type="evidence" value="ECO:0007669"/>
    <property type="project" value="TreeGrafter"/>
</dbReference>
<dbReference type="EMBL" id="JAUJYN010000008">
    <property type="protein sequence ID" value="KAK1264835.1"/>
    <property type="molecule type" value="Genomic_DNA"/>
</dbReference>
<dbReference type="Pfam" id="PF07714">
    <property type="entry name" value="PK_Tyr_Ser-Thr"/>
    <property type="match status" value="1"/>
</dbReference>